<evidence type="ECO:0000313" key="3">
    <source>
        <dbReference type="Proteomes" id="UP000095210"/>
    </source>
</evidence>
<dbReference type="InterPro" id="IPR011044">
    <property type="entry name" value="Quino_amine_DH_bsu"/>
</dbReference>
<protein>
    <recommendedName>
        <fullName evidence="4">Secreted protein</fullName>
    </recommendedName>
</protein>
<feature type="region of interest" description="Disordered" evidence="1">
    <location>
        <begin position="255"/>
        <end position="274"/>
    </location>
</feature>
<dbReference type="InterPro" id="IPR015943">
    <property type="entry name" value="WD40/YVTN_repeat-like_dom_sf"/>
</dbReference>
<dbReference type="EMBL" id="CP014859">
    <property type="protein sequence ID" value="AOS64606.1"/>
    <property type="molecule type" value="Genomic_DNA"/>
</dbReference>
<dbReference type="Gene3D" id="2.130.10.10">
    <property type="entry name" value="YVTN repeat-like/Quinoprotein amine dehydrogenase"/>
    <property type="match status" value="2"/>
</dbReference>
<dbReference type="InterPro" id="IPR047697">
    <property type="entry name" value="AztD-like"/>
</dbReference>
<reference evidence="3" key="1">
    <citation type="submission" date="2016-03" db="EMBL/GenBank/DDBJ databases">
        <title>Complete genome sequence of the type strain Actinoalloteichus hymeniacidonis DSM 45092.</title>
        <authorList>
            <person name="Schaffert L."/>
            <person name="Albersmeier A."/>
            <person name="Winkler A."/>
            <person name="Kalinowski J."/>
            <person name="Zotchev S."/>
            <person name="Ruckert C."/>
        </authorList>
    </citation>
    <scope>NUCLEOTIDE SEQUENCE [LARGE SCALE GENOMIC DNA]</scope>
    <source>
        <strain evidence="3">HPA177(T) (DSM 45092(T))</strain>
    </source>
</reference>
<name>A0AAC9N052_9PSEU</name>
<dbReference type="NCBIfam" id="NF038015">
    <property type="entry name" value="AztD"/>
    <property type="match status" value="1"/>
</dbReference>
<evidence type="ECO:0000256" key="1">
    <source>
        <dbReference type="SAM" id="MobiDB-lite"/>
    </source>
</evidence>
<gene>
    <name evidence="2" type="ORF">TL08_19075</name>
</gene>
<sequence length="410" mass="43228">MTPHPEKKVREMPNPLRTMRRGHTITALSAAALLALTACGTESTEESSADGAATTESEAAVTVAEPIAVTYDGGLYVLDGTTLEVVQDIELEGFNRLNPAGDDRHMFVSTSTGFQLLDAAGAELTDLEFEAPKPGHVVRHAGKTVLFADGTGEVTIFDPAELGDTLPETETYTTPEAHHGVAVELENGELVTTLGNEDERPGIVVLDENHEEIARNEDCPGVHGEATAQGEAVVIGCETGVLIYQDGEITKVDSPTDYGRIGNQAGTDASPITLGDYKQDEDAELERPTEVSLVDTEAGTITLVDIGASYTFRSLARGPEGEGLVLGTDGAIHVVDPEAAEVTDSFPVIDSWEEPLEWQQPRPAIFVRGETAFVSDPGANEIHAVDLATGEITATGSLDSAPNELSGVLG</sequence>
<organism evidence="2 3">
    <name type="scientific">Actinoalloteichus hymeniacidonis</name>
    <dbReference type="NCBI Taxonomy" id="340345"/>
    <lineage>
        <taxon>Bacteria</taxon>
        <taxon>Bacillati</taxon>
        <taxon>Actinomycetota</taxon>
        <taxon>Actinomycetes</taxon>
        <taxon>Pseudonocardiales</taxon>
        <taxon>Pseudonocardiaceae</taxon>
        <taxon>Actinoalloteichus</taxon>
    </lineage>
</organism>
<evidence type="ECO:0000313" key="2">
    <source>
        <dbReference type="EMBL" id="AOS64606.1"/>
    </source>
</evidence>
<accession>A0AAC9N052</accession>
<keyword evidence="3" id="KW-1185">Reference proteome</keyword>
<dbReference type="Proteomes" id="UP000095210">
    <property type="component" value="Chromosome"/>
</dbReference>
<dbReference type="AlphaFoldDB" id="A0AAC9N052"/>
<proteinExistence type="predicted"/>
<evidence type="ECO:0008006" key="4">
    <source>
        <dbReference type="Google" id="ProtNLM"/>
    </source>
</evidence>
<dbReference type="SUPFAM" id="SSF50969">
    <property type="entry name" value="YVTN repeat-like/Quinoprotein amine dehydrogenase"/>
    <property type="match status" value="1"/>
</dbReference>
<dbReference type="KEGG" id="ahm:TL08_19075"/>